<reference evidence="1 2" key="1">
    <citation type="submission" date="2024-01" db="EMBL/GenBank/DDBJ databases">
        <title>The genomes of 5 underutilized Papilionoideae crops provide insights into root nodulation and disease resistanc.</title>
        <authorList>
            <person name="Yuan L."/>
        </authorList>
    </citation>
    <scope>NUCLEOTIDE SEQUENCE [LARGE SCALE GENOMIC DNA]</scope>
    <source>
        <strain evidence="1">ZHUSHIDOU_FW_LH</strain>
        <tissue evidence="1">Leaf</tissue>
    </source>
</reference>
<evidence type="ECO:0000313" key="2">
    <source>
        <dbReference type="Proteomes" id="UP001372338"/>
    </source>
</evidence>
<dbReference type="AlphaFoldDB" id="A0AAN9FDT3"/>
<name>A0AAN9FDT3_CROPI</name>
<protein>
    <submittedName>
        <fullName evidence="1">Uncharacterized protein</fullName>
    </submittedName>
</protein>
<sequence length="66" mass="7561">MPGLSFDDVIIMDESEEFKGTDVYDCIFKDLDGTQLLPLFSNIITKGQIRGVQTLLRLNMDDMKKF</sequence>
<proteinExistence type="predicted"/>
<gene>
    <name evidence="1" type="ORF">RIF29_15610</name>
</gene>
<keyword evidence="2" id="KW-1185">Reference proteome</keyword>
<dbReference type="Proteomes" id="UP001372338">
    <property type="component" value="Unassembled WGS sequence"/>
</dbReference>
<accession>A0AAN9FDT3</accession>
<organism evidence="1 2">
    <name type="scientific">Crotalaria pallida</name>
    <name type="common">Smooth rattlebox</name>
    <name type="synonym">Crotalaria striata</name>
    <dbReference type="NCBI Taxonomy" id="3830"/>
    <lineage>
        <taxon>Eukaryota</taxon>
        <taxon>Viridiplantae</taxon>
        <taxon>Streptophyta</taxon>
        <taxon>Embryophyta</taxon>
        <taxon>Tracheophyta</taxon>
        <taxon>Spermatophyta</taxon>
        <taxon>Magnoliopsida</taxon>
        <taxon>eudicotyledons</taxon>
        <taxon>Gunneridae</taxon>
        <taxon>Pentapetalae</taxon>
        <taxon>rosids</taxon>
        <taxon>fabids</taxon>
        <taxon>Fabales</taxon>
        <taxon>Fabaceae</taxon>
        <taxon>Papilionoideae</taxon>
        <taxon>50 kb inversion clade</taxon>
        <taxon>genistoids sensu lato</taxon>
        <taxon>core genistoids</taxon>
        <taxon>Crotalarieae</taxon>
        <taxon>Crotalaria</taxon>
    </lineage>
</organism>
<dbReference type="EMBL" id="JAYWIO010000003">
    <property type="protein sequence ID" value="KAK7274517.1"/>
    <property type="molecule type" value="Genomic_DNA"/>
</dbReference>
<evidence type="ECO:0000313" key="1">
    <source>
        <dbReference type="EMBL" id="KAK7274517.1"/>
    </source>
</evidence>
<comment type="caution">
    <text evidence="1">The sequence shown here is derived from an EMBL/GenBank/DDBJ whole genome shotgun (WGS) entry which is preliminary data.</text>
</comment>